<gene>
    <name evidence="1" type="ORF">PACLA_8A066852</name>
</gene>
<dbReference type="Proteomes" id="UP001152795">
    <property type="component" value="Unassembled WGS sequence"/>
</dbReference>
<accession>A0A7D9EV66</accession>
<organism evidence="1 2">
    <name type="scientific">Paramuricea clavata</name>
    <name type="common">Red gorgonian</name>
    <name type="synonym">Violescent sea-whip</name>
    <dbReference type="NCBI Taxonomy" id="317549"/>
    <lineage>
        <taxon>Eukaryota</taxon>
        <taxon>Metazoa</taxon>
        <taxon>Cnidaria</taxon>
        <taxon>Anthozoa</taxon>
        <taxon>Octocorallia</taxon>
        <taxon>Malacalcyonacea</taxon>
        <taxon>Plexauridae</taxon>
        <taxon>Paramuricea</taxon>
    </lineage>
</organism>
<keyword evidence="2" id="KW-1185">Reference proteome</keyword>
<evidence type="ECO:0000313" key="1">
    <source>
        <dbReference type="EMBL" id="CAB4018409.1"/>
    </source>
</evidence>
<name>A0A7D9EV66_PARCT</name>
<sequence length="156" mass="18263">MDETTVNLFNFNILQVNTNEFIAHQMPLCTFHCSKHSNFTCIAHSLNDRYFEATFTVRKKVEKHLFIQLKTTRPNIIDHYIMELEIHLKLKRATRVKHQFPIMKSKRQNNEITYNAPSDYQDPLESEGQISEIMLNVDEVSQCLSYLDTLKATGPN</sequence>
<feature type="non-terminal residue" evidence="1">
    <location>
        <position position="156"/>
    </location>
</feature>
<evidence type="ECO:0000313" key="2">
    <source>
        <dbReference type="Proteomes" id="UP001152795"/>
    </source>
</evidence>
<protein>
    <submittedName>
        <fullName evidence="1">Uncharacterized protein</fullName>
    </submittedName>
</protein>
<dbReference type="EMBL" id="CACRXK020009990">
    <property type="protein sequence ID" value="CAB4018409.1"/>
    <property type="molecule type" value="Genomic_DNA"/>
</dbReference>
<comment type="caution">
    <text evidence="1">The sequence shown here is derived from an EMBL/GenBank/DDBJ whole genome shotgun (WGS) entry which is preliminary data.</text>
</comment>
<proteinExistence type="predicted"/>
<reference evidence="1" key="1">
    <citation type="submission" date="2020-04" db="EMBL/GenBank/DDBJ databases">
        <authorList>
            <person name="Alioto T."/>
            <person name="Alioto T."/>
            <person name="Gomez Garrido J."/>
        </authorList>
    </citation>
    <scope>NUCLEOTIDE SEQUENCE</scope>
    <source>
        <strain evidence="1">A484AB</strain>
    </source>
</reference>
<dbReference type="AlphaFoldDB" id="A0A7D9EV66"/>